<dbReference type="PROSITE" id="PS00018">
    <property type="entry name" value="EF_HAND_1"/>
    <property type="match status" value="1"/>
</dbReference>
<keyword evidence="5" id="KW-1185">Reference proteome</keyword>
<feature type="signal peptide" evidence="2">
    <location>
        <begin position="1"/>
        <end position="20"/>
    </location>
</feature>
<keyword evidence="1" id="KW-0106">Calcium</keyword>
<evidence type="ECO:0000259" key="3">
    <source>
        <dbReference type="PROSITE" id="PS50222"/>
    </source>
</evidence>
<name>H2XRL4_CIOIN</name>
<dbReference type="GeneTree" id="ENSGT00660000097150"/>
<dbReference type="SUPFAM" id="SSF47473">
    <property type="entry name" value="EF-hand"/>
    <property type="match status" value="1"/>
</dbReference>
<dbReference type="InterPro" id="IPR018247">
    <property type="entry name" value="EF_Hand_1_Ca_BS"/>
</dbReference>
<dbReference type="Proteomes" id="UP000008144">
    <property type="component" value="Chromosome 3"/>
</dbReference>
<feature type="chain" id="PRO_5014093640" evidence="2">
    <location>
        <begin position="21"/>
        <end position="163"/>
    </location>
</feature>
<proteinExistence type="predicted"/>
<sequence>MVSALRFVYFLTLFAIYTQHKNNDTHQTIDYYDSTKLKNVFAKHQDDGFVNGEDLKVIMFEVGRHLTDNEIMILSMVGKFDFESFQRLVNRSDHVRRSIIQLFQKLDKDKDGVVSTTDLRLALSYGSDIHFSYDDIISIVRKLSNSDNGYVTFQDFDKFMDST</sequence>
<reference evidence="4" key="3">
    <citation type="submission" date="2025-08" db="UniProtKB">
        <authorList>
            <consortium name="Ensembl"/>
        </authorList>
    </citation>
    <scope>IDENTIFICATION</scope>
</reference>
<dbReference type="GeneID" id="100186011"/>
<gene>
    <name evidence="4" type="primary">LOC100186011</name>
</gene>
<organism evidence="4 5">
    <name type="scientific">Ciona intestinalis</name>
    <name type="common">Transparent sea squirt</name>
    <name type="synonym">Ascidia intestinalis</name>
    <dbReference type="NCBI Taxonomy" id="7719"/>
    <lineage>
        <taxon>Eukaryota</taxon>
        <taxon>Metazoa</taxon>
        <taxon>Chordata</taxon>
        <taxon>Tunicata</taxon>
        <taxon>Ascidiacea</taxon>
        <taxon>Phlebobranchia</taxon>
        <taxon>Cionidae</taxon>
        <taxon>Ciona</taxon>
    </lineage>
</organism>
<accession>H2XRL4</accession>
<dbReference type="OMA" id="QECEFAK"/>
<protein>
    <submittedName>
        <fullName evidence="4">Uncharacterized LOC100186011</fullName>
    </submittedName>
</protein>
<dbReference type="InterPro" id="IPR011992">
    <property type="entry name" value="EF-hand-dom_pair"/>
</dbReference>
<accession>A0A1W2WKC6</accession>
<feature type="domain" description="EF-hand" evidence="3">
    <location>
        <begin position="94"/>
        <end position="129"/>
    </location>
</feature>
<reference evidence="5" key="1">
    <citation type="journal article" date="2002" name="Science">
        <title>The draft genome of Ciona intestinalis: insights into chordate and vertebrate origins.</title>
        <authorList>
            <person name="Dehal P."/>
            <person name="Satou Y."/>
            <person name="Campbell R.K."/>
            <person name="Chapman J."/>
            <person name="Degnan B."/>
            <person name="De Tomaso A."/>
            <person name="Davidson B."/>
            <person name="Di Gregorio A."/>
            <person name="Gelpke M."/>
            <person name="Goodstein D.M."/>
            <person name="Harafuji N."/>
            <person name="Hastings K.E."/>
            <person name="Ho I."/>
            <person name="Hotta K."/>
            <person name="Huang W."/>
            <person name="Kawashima T."/>
            <person name="Lemaire P."/>
            <person name="Martinez D."/>
            <person name="Meinertzhagen I.A."/>
            <person name="Necula S."/>
            <person name="Nonaka M."/>
            <person name="Putnam N."/>
            <person name="Rash S."/>
            <person name="Saiga H."/>
            <person name="Satake M."/>
            <person name="Terry A."/>
            <person name="Yamada L."/>
            <person name="Wang H.G."/>
            <person name="Awazu S."/>
            <person name="Azumi K."/>
            <person name="Boore J."/>
            <person name="Branno M."/>
            <person name="Chin-Bow S."/>
            <person name="DeSantis R."/>
            <person name="Doyle S."/>
            <person name="Francino P."/>
            <person name="Keys D.N."/>
            <person name="Haga S."/>
            <person name="Hayashi H."/>
            <person name="Hino K."/>
            <person name="Imai K.S."/>
            <person name="Inaba K."/>
            <person name="Kano S."/>
            <person name="Kobayashi K."/>
            <person name="Kobayashi M."/>
            <person name="Lee B.I."/>
            <person name="Makabe K.W."/>
            <person name="Manohar C."/>
            <person name="Matassi G."/>
            <person name="Medina M."/>
            <person name="Mochizuki Y."/>
            <person name="Mount S."/>
            <person name="Morishita T."/>
            <person name="Miura S."/>
            <person name="Nakayama A."/>
            <person name="Nishizaka S."/>
            <person name="Nomoto H."/>
            <person name="Ohta F."/>
            <person name="Oishi K."/>
            <person name="Rigoutsos I."/>
            <person name="Sano M."/>
            <person name="Sasaki A."/>
            <person name="Sasakura Y."/>
            <person name="Shoguchi E."/>
            <person name="Shin-i T."/>
            <person name="Spagnuolo A."/>
            <person name="Stainier D."/>
            <person name="Suzuki M.M."/>
            <person name="Tassy O."/>
            <person name="Takatori N."/>
            <person name="Tokuoka M."/>
            <person name="Yagi K."/>
            <person name="Yoshizaki F."/>
            <person name="Wada S."/>
            <person name="Zhang C."/>
            <person name="Hyatt P.D."/>
            <person name="Larimer F."/>
            <person name="Detter C."/>
            <person name="Doggett N."/>
            <person name="Glavina T."/>
            <person name="Hawkins T."/>
            <person name="Richardson P."/>
            <person name="Lucas S."/>
            <person name="Kohara Y."/>
            <person name="Levine M."/>
            <person name="Satoh N."/>
            <person name="Rokhsar D.S."/>
        </authorList>
    </citation>
    <scope>NUCLEOTIDE SEQUENCE [LARGE SCALE GENOMIC DNA]</scope>
</reference>
<dbReference type="InParanoid" id="H2XRL4"/>
<dbReference type="PROSITE" id="PS50222">
    <property type="entry name" value="EF_HAND_2"/>
    <property type="match status" value="1"/>
</dbReference>
<keyword evidence="2" id="KW-0732">Signal</keyword>
<dbReference type="RefSeq" id="XP_004225869.1">
    <property type="nucleotide sequence ID" value="XM_004225821.3"/>
</dbReference>
<evidence type="ECO:0000313" key="5">
    <source>
        <dbReference type="Proteomes" id="UP000008144"/>
    </source>
</evidence>
<dbReference type="EMBL" id="EAAA01001839">
    <property type="status" value="NOT_ANNOTATED_CDS"/>
    <property type="molecule type" value="Genomic_DNA"/>
</dbReference>
<dbReference type="AlphaFoldDB" id="H2XRL4"/>
<dbReference type="HOGENOM" id="CLU_1626456_0_0_1"/>
<evidence type="ECO:0000313" key="4">
    <source>
        <dbReference type="Ensembl" id="ENSCINP00000032298.1"/>
    </source>
</evidence>
<reference evidence="4" key="2">
    <citation type="journal article" date="2008" name="Genome Biol.">
        <title>Improved genome assembly and evidence-based global gene model set for the chordate Ciona intestinalis: new insight into intron and operon populations.</title>
        <authorList>
            <person name="Satou Y."/>
            <person name="Mineta K."/>
            <person name="Ogasawara M."/>
            <person name="Sasakura Y."/>
            <person name="Shoguchi E."/>
            <person name="Ueno K."/>
            <person name="Yamada L."/>
            <person name="Matsumoto J."/>
            <person name="Wasserscheid J."/>
            <person name="Dewar K."/>
            <person name="Wiley G.B."/>
            <person name="Macmil S.L."/>
            <person name="Roe B.A."/>
            <person name="Zeller R.W."/>
            <person name="Hastings K.E."/>
            <person name="Lemaire P."/>
            <person name="Lindquist E."/>
            <person name="Endo T."/>
            <person name="Hotta K."/>
            <person name="Inaba K."/>
        </authorList>
    </citation>
    <scope>NUCLEOTIDE SEQUENCE [LARGE SCALE GENOMIC DNA]</scope>
    <source>
        <strain evidence="4">wild type</strain>
    </source>
</reference>
<dbReference type="STRING" id="7719.ENSCINP00000032298"/>
<dbReference type="InterPro" id="IPR002048">
    <property type="entry name" value="EF_hand_dom"/>
</dbReference>
<reference evidence="4" key="4">
    <citation type="submission" date="2025-09" db="UniProtKB">
        <authorList>
            <consortium name="Ensembl"/>
        </authorList>
    </citation>
    <scope>IDENTIFICATION</scope>
</reference>
<evidence type="ECO:0000256" key="1">
    <source>
        <dbReference type="ARBA" id="ARBA00022837"/>
    </source>
</evidence>
<dbReference type="Gene3D" id="1.10.238.10">
    <property type="entry name" value="EF-hand"/>
    <property type="match status" value="1"/>
</dbReference>
<dbReference type="Ensembl" id="ENSCINT00000035475.1">
    <property type="protein sequence ID" value="ENSCINP00000032298.1"/>
    <property type="gene ID" value="ENSCING00000020336.1"/>
</dbReference>
<dbReference type="OrthoDB" id="26525at2759"/>
<dbReference type="GO" id="GO:0005509">
    <property type="term" value="F:calcium ion binding"/>
    <property type="evidence" value="ECO:0000318"/>
    <property type="project" value="GO_Central"/>
</dbReference>
<evidence type="ECO:0000256" key="2">
    <source>
        <dbReference type="SAM" id="SignalP"/>
    </source>
</evidence>
<dbReference type="Pfam" id="PF13499">
    <property type="entry name" value="EF-hand_7"/>
    <property type="match status" value="1"/>
</dbReference>